<dbReference type="InterPro" id="IPR002575">
    <property type="entry name" value="Aminoglycoside_PTrfase"/>
</dbReference>
<gene>
    <name evidence="3" type="ORF">R5A26_41810</name>
</gene>
<dbReference type="Pfam" id="PF01636">
    <property type="entry name" value="APH"/>
    <property type="match status" value="1"/>
</dbReference>
<keyword evidence="3" id="KW-0808">Transferase</keyword>
<feature type="domain" description="Aminoglycoside phosphotransferase" evidence="2">
    <location>
        <begin position="31"/>
        <end position="254"/>
    </location>
</feature>
<accession>A0ABU4FPJ1</accession>
<dbReference type="CDD" id="cd05155">
    <property type="entry name" value="APH_ChoK_like_1"/>
    <property type="match status" value="1"/>
</dbReference>
<evidence type="ECO:0000313" key="3">
    <source>
        <dbReference type="EMBL" id="MDV7222490.1"/>
    </source>
</evidence>
<name>A0ABU4FPJ1_9ACTN</name>
<evidence type="ECO:0000256" key="1">
    <source>
        <dbReference type="SAM" id="MobiDB-lite"/>
    </source>
</evidence>
<sequence length="321" mass="34429">MTVDPTLVRSLLAEQFPDWTQLPLSRLEPAGSDHVIYRLGDTMSVRLPRSDWADGEAAKEHTWLPLLAPQLPLAVPEPLALGAPGRGYAWHWSVTRWLDGTTASVDGLADPDLAAGQLADFLRALQAIPAAGTLLPGPHPELDRAPLADRDHSTRAAIEAVDGVFDTAALTEVWDNALDAPAWDREPVWCHGDFHTGNLLTVDGRISAVIDFGGLGMGDPACDLVVAYTLLSATTRPLFRAALGVDDATWTRGMGWGLTTGLNAYTSHAATEPRVARQTTRQLTEVLTEHAARSAQHSGLTPTHRPAPAVRNDRHEAGAGL</sequence>
<keyword evidence="4" id="KW-1185">Reference proteome</keyword>
<dbReference type="InterPro" id="IPR011009">
    <property type="entry name" value="Kinase-like_dom_sf"/>
</dbReference>
<dbReference type="RefSeq" id="WP_317775301.1">
    <property type="nucleotide sequence ID" value="NZ_JAWMAJ010000231.1"/>
</dbReference>
<dbReference type="EMBL" id="JAWMAJ010000231">
    <property type="protein sequence ID" value="MDV7222490.1"/>
    <property type="molecule type" value="Genomic_DNA"/>
</dbReference>
<dbReference type="PANTHER" id="PTHR21310">
    <property type="entry name" value="AMINOGLYCOSIDE PHOSPHOTRANSFERASE-RELATED-RELATED"/>
    <property type="match status" value="1"/>
</dbReference>
<organism evidence="3 4">
    <name type="scientific">Streptomyces prunicolor</name>
    <dbReference type="NCBI Taxonomy" id="67348"/>
    <lineage>
        <taxon>Bacteria</taxon>
        <taxon>Bacillati</taxon>
        <taxon>Actinomycetota</taxon>
        <taxon>Actinomycetes</taxon>
        <taxon>Kitasatosporales</taxon>
        <taxon>Streptomycetaceae</taxon>
        <taxon>Streptomyces</taxon>
    </lineage>
</organism>
<feature type="region of interest" description="Disordered" evidence="1">
    <location>
        <begin position="292"/>
        <end position="321"/>
    </location>
</feature>
<dbReference type="EC" id="2.7.-.-" evidence="3"/>
<dbReference type="Proteomes" id="UP001187346">
    <property type="component" value="Unassembled WGS sequence"/>
</dbReference>
<dbReference type="GO" id="GO:0016740">
    <property type="term" value="F:transferase activity"/>
    <property type="evidence" value="ECO:0007669"/>
    <property type="project" value="UniProtKB-KW"/>
</dbReference>
<evidence type="ECO:0000259" key="2">
    <source>
        <dbReference type="Pfam" id="PF01636"/>
    </source>
</evidence>
<comment type="caution">
    <text evidence="3">The sequence shown here is derived from an EMBL/GenBank/DDBJ whole genome shotgun (WGS) entry which is preliminary data.</text>
</comment>
<evidence type="ECO:0000313" key="4">
    <source>
        <dbReference type="Proteomes" id="UP001187346"/>
    </source>
</evidence>
<reference evidence="3 4" key="1">
    <citation type="submission" date="2023-10" db="EMBL/GenBank/DDBJ databases">
        <title>Characterization of rhizosphere-enriched actinobacteria from wheat plants lab-grown on chernevaya soil.</title>
        <authorList>
            <person name="Tikhonova E.N."/>
            <person name="Konopkin A."/>
            <person name="Kravchenko I.K."/>
        </authorList>
    </citation>
    <scope>NUCLEOTIDE SEQUENCE [LARGE SCALE GENOMIC DNA]</scope>
    <source>
        <strain evidence="3 4">RR29</strain>
    </source>
</reference>
<protein>
    <submittedName>
        <fullName evidence="3">Aminoglycoside phosphotransferase family protein</fullName>
        <ecNumber evidence="3">2.7.-.-</ecNumber>
    </submittedName>
</protein>
<dbReference type="InterPro" id="IPR051678">
    <property type="entry name" value="AGP_Transferase"/>
</dbReference>
<feature type="compositionally biased region" description="Basic and acidic residues" evidence="1">
    <location>
        <begin position="311"/>
        <end position="321"/>
    </location>
</feature>
<dbReference type="SUPFAM" id="SSF56112">
    <property type="entry name" value="Protein kinase-like (PK-like)"/>
    <property type="match status" value="1"/>
</dbReference>
<dbReference type="PANTHER" id="PTHR21310:SF42">
    <property type="entry name" value="BIFUNCTIONAL AAC_APH"/>
    <property type="match status" value="1"/>
</dbReference>
<proteinExistence type="predicted"/>
<dbReference type="Gene3D" id="3.30.200.20">
    <property type="entry name" value="Phosphorylase Kinase, domain 1"/>
    <property type="match status" value="1"/>
</dbReference>
<dbReference type="Gene3D" id="3.90.1200.10">
    <property type="match status" value="1"/>
</dbReference>